<dbReference type="EMBL" id="JH159152">
    <property type="protein sequence ID" value="EGZ24337.1"/>
    <property type="molecule type" value="Genomic_DNA"/>
</dbReference>
<name>G4YV38_PHYSP</name>
<evidence type="ECO:0000256" key="1">
    <source>
        <dbReference type="SAM" id="MobiDB-lite"/>
    </source>
</evidence>
<feature type="non-terminal residue" evidence="2">
    <location>
        <position position="1"/>
    </location>
</feature>
<feature type="non-terminal residue" evidence="2">
    <location>
        <position position="398"/>
    </location>
</feature>
<reference evidence="2 3" key="1">
    <citation type="journal article" date="2006" name="Science">
        <title>Phytophthora genome sequences uncover evolutionary origins and mechanisms of pathogenesis.</title>
        <authorList>
            <person name="Tyler B.M."/>
            <person name="Tripathy S."/>
            <person name="Zhang X."/>
            <person name="Dehal P."/>
            <person name="Jiang R.H."/>
            <person name="Aerts A."/>
            <person name="Arredondo F.D."/>
            <person name="Baxter L."/>
            <person name="Bensasson D."/>
            <person name="Beynon J.L."/>
            <person name="Chapman J."/>
            <person name="Damasceno C.M."/>
            <person name="Dorrance A.E."/>
            <person name="Dou D."/>
            <person name="Dickerman A.W."/>
            <person name="Dubchak I.L."/>
            <person name="Garbelotto M."/>
            <person name="Gijzen M."/>
            <person name="Gordon S.G."/>
            <person name="Govers F."/>
            <person name="Grunwald N.J."/>
            <person name="Huang W."/>
            <person name="Ivors K.L."/>
            <person name="Jones R.W."/>
            <person name="Kamoun S."/>
            <person name="Krampis K."/>
            <person name="Lamour K.H."/>
            <person name="Lee M.K."/>
            <person name="McDonald W.H."/>
            <person name="Medina M."/>
            <person name="Meijer H.J."/>
            <person name="Nordberg E.K."/>
            <person name="Maclean D.J."/>
            <person name="Ospina-Giraldo M.D."/>
            <person name="Morris P.F."/>
            <person name="Phuntumart V."/>
            <person name="Putnam N.H."/>
            <person name="Rash S."/>
            <person name="Rose J.K."/>
            <person name="Sakihama Y."/>
            <person name="Salamov A.A."/>
            <person name="Savidor A."/>
            <person name="Scheuring C.F."/>
            <person name="Smith B.M."/>
            <person name="Sobral B.W."/>
            <person name="Terry A."/>
            <person name="Torto-Alalibo T.A."/>
            <person name="Win J."/>
            <person name="Xu Z."/>
            <person name="Zhang H."/>
            <person name="Grigoriev I.V."/>
            <person name="Rokhsar D.S."/>
            <person name="Boore J.L."/>
        </authorList>
    </citation>
    <scope>NUCLEOTIDE SEQUENCE [LARGE SCALE GENOMIC DNA]</scope>
    <source>
        <strain evidence="2 3">P6497</strain>
    </source>
</reference>
<dbReference type="KEGG" id="psoj:PHYSODRAFT_393444"/>
<gene>
    <name evidence="2" type="ORF">PHYSODRAFT_393444</name>
</gene>
<dbReference type="RefSeq" id="XP_009519625.1">
    <property type="nucleotide sequence ID" value="XM_009521330.1"/>
</dbReference>
<dbReference type="Proteomes" id="UP000002640">
    <property type="component" value="Unassembled WGS sequence"/>
</dbReference>
<protein>
    <submittedName>
        <fullName evidence="2">Uncharacterized protein</fullName>
    </submittedName>
</protein>
<dbReference type="OMA" id="DPAEACC"/>
<dbReference type="SMR" id="G4YV38"/>
<organism evidence="2 3">
    <name type="scientific">Phytophthora sojae (strain P6497)</name>
    <name type="common">Soybean stem and root rot agent</name>
    <name type="synonym">Phytophthora megasperma f. sp. glycines</name>
    <dbReference type="NCBI Taxonomy" id="1094619"/>
    <lineage>
        <taxon>Eukaryota</taxon>
        <taxon>Sar</taxon>
        <taxon>Stramenopiles</taxon>
        <taxon>Oomycota</taxon>
        <taxon>Peronosporomycetes</taxon>
        <taxon>Peronosporales</taxon>
        <taxon>Peronosporaceae</taxon>
        <taxon>Phytophthora</taxon>
    </lineage>
</organism>
<sequence>LRTPNPFPERSFGLYELRALTDPRYSPPRGEDVPLGPVISNPLDEAQSEHVAAQMDPMRSQRPELRPLLNPSAADYGVRPRDPAEACCLAFQQFLALHAIGPAVQVRARHADVPGGTWPGGIYDAQFESWAEHSRKLSSMEALRVSFSEVDVRIERKLRVDFAKVRAKRSVVAIAQSQTQFSAARFAPSSTPAAPSRERVSAVAQGQPRSNVADPAAPQLIAGKRGTAGVPALSPRGAGDQADQKRPRRLSNLGGWAPQTPMSSRREGTLAISPDTGFDPGTAPSPGGAPHGNADSHAHRAEPVEDASTRLATSDELHETQQQAGRLRDHVHDIDARLARCATGLDRLAERVEWLGVPRAVWDRLGTLEDDFAVLQGQLDLLARMQAPPAALPAPVAP</sequence>
<dbReference type="AlphaFoldDB" id="G4YV38"/>
<feature type="compositionally biased region" description="Basic and acidic residues" evidence="1">
    <location>
        <begin position="294"/>
        <end position="303"/>
    </location>
</feature>
<evidence type="ECO:0000313" key="2">
    <source>
        <dbReference type="EMBL" id="EGZ24337.1"/>
    </source>
</evidence>
<dbReference type="GeneID" id="20651177"/>
<accession>G4YV38</accession>
<proteinExistence type="predicted"/>
<feature type="region of interest" description="Disordered" evidence="1">
    <location>
        <begin position="186"/>
        <end position="326"/>
    </location>
</feature>
<evidence type="ECO:0000313" key="3">
    <source>
        <dbReference type="Proteomes" id="UP000002640"/>
    </source>
</evidence>
<keyword evidence="3" id="KW-1185">Reference proteome</keyword>
<dbReference type="InParanoid" id="G4YV38"/>